<dbReference type="Gene3D" id="3.20.20.80">
    <property type="entry name" value="Glycosidases"/>
    <property type="match status" value="1"/>
</dbReference>
<keyword evidence="6" id="KW-0521">NADP</keyword>
<evidence type="ECO:0000256" key="3">
    <source>
        <dbReference type="ARBA" id="ARBA00012929"/>
    </source>
</evidence>
<comment type="cofactor">
    <cofactor evidence="6">
        <name>Mg(2+)</name>
        <dbReference type="ChEBI" id="CHEBI:18420"/>
    </cofactor>
    <text evidence="6">Binds 1 Mg(2+) ion per monomer.</text>
</comment>
<comment type="caution">
    <text evidence="8">The sequence shown here is derived from an EMBL/GenBank/DDBJ whole genome shotgun (WGS) entry which is preliminary data.</text>
</comment>
<organism evidence="8 9">
    <name type="scientific">Ramlibacter aquaticus</name>
    <dbReference type="NCBI Taxonomy" id="2780094"/>
    <lineage>
        <taxon>Bacteria</taxon>
        <taxon>Pseudomonadati</taxon>
        <taxon>Pseudomonadota</taxon>
        <taxon>Betaproteobacteria</taxon>
        <taxon>Burkholderiales</taxon>
        <taxon>Comamonadaceae</taxon>
        <taxon>Ramlibacter</taxon>
    </lineage>
</organism>
<evidence type="ECO:0000256" key="1">
    <source>
        <dbReference type="ARBA" id="ARBA00004781"/>
    </source>
</evidence>
<reference evidence="8 9" key="1">
    <citation type="submission" date="2020-10" db="EMBL/GenBank/DDBJ databases">
        <title>Draft genome of Ramlibacter aquaticus LMG 30558.</title>
        <authorList>
            <person name="Props R."/>
        </authorList>
    </citation>
    <scope>NUCLEOTIDE SEQUENCE [LARGE SCALE GENOMIC DNA]</scope>
    <source>
        <strain evidence="8 9">LMG 30558</strain>
    </source>
</reference>
<evidence type="ECO:0000256" key="2">
    <source>
        <dbReference type="ARBA" id="ARBA00010944"/>
    </source>
</evidence>
<comment type="function">
    <text evidence="6">Catalyzes the reduction of dTDP-6-deoxy-L-lyxo-4-hexulose to yield dTDP-L-rhamnose.</text>
</comment>
<dbReference type="InterPro" id="IPR017853">
    <property type="entry name" value="GH"/>
</dbReference>
<dbReference type="PANTHER" id="PTHR10491:SF4">
    <property type="entry name" value="METHIONINE ADENOSYLTRANSFERASE 2 SUBUNIT BETA"/>
    <property type="match status" value="1"/>
</dbReference>
<protein>
    <recommendedName>
        <fullName evidence="4 6">dTDP-4-dehydrorhamnose reductase</fullName>
        <ecNumber evidence="3 6">1.1.1.133</ecNumber>
    </recommendedName>
</protein>
<comment type="similarity">
    <text evidence="2 6">Belongs to the dTDP-4-dehydrorhamnose reductase family.</text>
</comment>
<sequence length="734" mass="81198">MTAAALAPLELWAGPECTVNRVGDHWRDQLLANGFHHRIEDLDRLAALGIRQMRFPLLWERTEPTPGQFQWAWADERLAHLQALGVAPIAGLLHHGSGPAHTDLLDPGFPRKLAAYARAVAQRHPHIAAWTPVNEPLTTARFSALYGVWYPHATDDRSFVRALLNQVQGTVLAMRAIREHNPAAQLVQTEDLGFVECTPRLRYQAEFENHRRWLSLDLLCGRVDAQHPMRAYLRRWGASEQELQALVDQPCPPDVLGINSYVTSERFLDERIEHYPENLHGGNGRDRYVDIELARVHGRSIGGFEARLREAAGRYGLPVAITEAHLGCTRDEQMRWLHQAWQAAHAVRKAGHDVRAVTVWAAFGTYDWDSLLTQEQGHYEPGLWDVSTGSPRRTALATLARQLAHGEAPGSPVLEGPGWWQRELRLEYPCHGELQALPVAGRALLITGASGTLGRAFARYCELRGLPYRLLSRAEMDITDPQAVEAALARHRPWALVNTAGFVRVDDAEQEGVRQWRENVEGPAVLAAACARHGVRLVSFSSDLVFDGLKGSPYVEGDVPSPLNAYGRAKLAAEQQVMAASADALVVRTAAFFGPWDEHNFVWHALRALGLGETFEAAQDQFVSPTYVPDLVQATLDLLEDGERGVWHLANRGAVSWAHFAELAAAAAGLPAEGVRGRPGAELGQAAPRPRYSALASEKTALMPPLEDALARYVADRERKAGSWPLPEPERRAA</sequence>
<name>A0ABR9SDX4_9BURK</name>
<dbReference type="SUPFAM" id="SSF51735">
    <property type="entry name" value="NAD(P)-binding Rossmann-fold domains"/>
    <property type="match status" value="1"/>
</dbReference>
<dbReference type="InterPro" id="IPR001360">
    <property type="entry name" value="Glyco_hydro_1"/>
</dbReference>
<dbReference type="Pfam" id="PF04321">
    <property type="entry name" value="RmlD_sub_bind"/>
    <property type="match status" value="1"/>
</dbReference>
<gene>
    <name evidence="8" type="ORF">IM725_08215</name>
</gene>
<evidence type="ECO:0000256" key="5">
    <source>
        <dbReference type="ARBA" id="ARBA00048200"/>
    </source>
</evidence>
<feature type="domain" description="RmlD-like substrate binding" evidence="7">
    <location>
        <begin position="444"/>
        <end position="702"/>
    </location>
</feature>
<comment type="catalytic activity">
    <reaction evidence="5 6">
        <text>dTDP-beta-L-rhamnose + NADP(+) = dTDP-4-dehydro-beta-L-rhamnose + NADPH + H(+)</text>
        <dbReference type="Rhea" id="RHEA:21796"/>
        <dbReference type="ChEBI" id="CHEBI:15378"/>
        <dbReference type="ChEBI" id="CHEBI:57510"/>
        <dbReference type="ChEBI" id="CHEBI:57783"/>
        <dbReference type="ChEBI" id="CHEBI:58349"/>
        <dbReference type="ChEBI" id="CHEBI:62830"/>
        <dbReference type="EC" id="1.1.1.133"/>
    </reaction>
</comment>
<dbReference type="SUPFAM" id="SSF51445">
    <property type="entry name" value="(Trans)glycosidases"/>
    <property type="match status" value="1"/>
</dbReference>
<dbReference type="RefSeq" id="WP_193780093.1">
    <property type="nucleotide sequence ID" value="NZ_JADDOJ010000025.1"/>
</dbReference>
<proteinExistence type="inferred from homology"/>
<accession>A0ABR9SDX4</accession>
<dbReference type="InterPro" id="IPR036291">
    <property type="entry name" value="NAD(P)-bd_dom_sf"/>
</dbReference>
<dbReference type="CDD" id="cd05254">
    <property type="entry name" value="dTDP_HR_like_SDR_e"/>
    <property type="match status" value="1"/>
</dbReference>
<dbReference type="EC" id="1.1.1.133" evidence="3 6"/>
<dbReference type="EMBL" id="JADDOJ010000025">
    <property type="protein sequence ID" value="MBE7940551.1"/>
    <property type="molecule type" value="Genomic_DNA"/>
</dbReference>
<evidence type="ECO:0000313" key="8">
    <source>
        <dbReference type="EMBL" id="MBE7940551.1"/>
    </source>
</evidence>
<evidence type="ECO:0000256" key="4">
    <source>
        <dbReference type="ARBA" id="ARBA00017099"/>
    </source>
</evidence>
<dbReference type="Gene3D" id="3.90.25.10">
    <property type="entry name" value="UDP-galactose 4-epimerase, domain 1"/>
    <property type="match status" value="1"/>
</dbReference>
<comment type="pathway">
    <text evidence="1 6">Carbohydrate biosynthesis; dTDP-L-rhamnose biosynthesis.</text>
</comment>
<evidence type="ECO:0000256" key="6">
    <source>
        <dbReference type="RuleBase" id="RU364082"/>
    </source>
</evidence>
<keyword evidence="9" id="KW-1185">Reference proteome</keyword>
<dbReference type="Proteomes" id="UP000715965">
    <property type="component" value="Unassembled WGS sequence"/>
</dbReference>
<evidence type="ECO:0000259" key="7">
    <source>
        <dbReference type="Pfam" id="PF04321"/>
    </source>
</evidence>
<dbReference type="PANTHER" id="PTHR10491">
    <property type="entry name" value="DTDP-4-DEHYDRORHAMNOSE REDUCTASE"/>
    <property type="match status" value="1"/>
</dbReference>
<keyword evidence="6" id="KW-0560">Oxidoreductase</keyword>
<dbReference type="Gene3D" id="3.40.50.720">
    <property type="entry name" value="NAD(P)-binding Rossmann-like Domain"/>
    <property type="match status" value="1"/>
</dbReference>
<dbReference type="Pfam" id="PF00232">
    <property type="entry name" value="Glyco_hydro_1"/>
    <property type="match status" value="1"/>
</dbReference>
<dbReference type="InterPro" id="IPR005913">
    <property type="entry name" value="dTDP_dehydrorham_reduct"/>
</dbReference>
<dbReference type="InterPro" id="IPR029903">
    <property type="entry name" value="RmlD-like-bd"/>
</dbReference>
<evidence type="ECO:0000313" key="9">
    <source>
        <dbReference type="Proteomes" id="UP000715965"/>
    </source>
</evidence>